<evidence type="ECO:0000256" key="3">
    <source>
        <dbReference type="ARBA" id="ARBA00022679"/>
    </source>
</evidence>
<evidence type="ECO:0000256" key="2">
    <source>
        <dbReference type="ARBA" id="ARBA00022603"/>
    </source>
</evidence>
<name>A0A382SZS3_9ZZZZ</name>
<dbReference type="AlphaFoldDB" id="A0A382SZS3"/>
<dbReference type="InterPro" id="IPR029064">
    <property type="entry name" value="Ribosomal_eL30-like_sf"/>
</dbReference>
<protein>
    <recommendedName>
        <fullName evidence="4">RNA 2-O ribose methyltransferase substrate binding domain-containing protein</fullName>
    </recommendedName>
</protein>
<feature type="domain" description="RNA 2-O ribose methyltransferase substrate binding" evidence="4">
    <location>
        <begin position="26"/>
        <end position="102"/>
    </location>
</feature>
<dbReference type="InterPro" id="IPR001537">
    <property type="entry name" value="SpoU_MeTrfase"/>
</dbReference>
<dbReference type="InterPro" id="IPR051259">
    <property type="entry name" value="rRNA_Methyltransferase"/>
</dbReference>
<dbReference type="PANTHER" id="PTHR43191:SF2">
    <property type="entry name" value="RRNA METHYLTRANSFERASE 3, MITOCHONDRIAL"/>
    <property type="match status" value="1"/>
</dbReference>
<dbReference type="GO" id="GO:0008173">
    <property type="term" value="F:RNA methyltransferase activity"/>
    <property type="evidence" value="ECO:0007669"/>
    <property type="project" value="InterPro"/>
</dbReference>
<dbReference type="SMART" id="SM00967">
    <property type="entry name" value="SpoU_sub_bind"/>
    <property type="match status" value="1"/>
</dbReference>
<dbReference type="Gene3D" id="3.40.1280.10">
    <property type="match status" value="1"/>
</dbReference>
<comment type="similarity">
    <text evidence="1">Belongs to the class IV-like SAM-binding methyltransferase superfamily. RNA methyltransferase TrmH family.</text>
</comment>
<dbReference type="Pfam" id="PF00588">
    <property type="entry name" value="SpoU_methylase"/>
    <property type="match status" value="1"/>
</dbReference>
<dbReference type="InterPro" id="IPR029028">
    <property type="entry name" value="Alpha/beta_knot_MTases"/>
</dbReference>
<dbReference type="InterPro" id="IPR053888">
    <property type="entry name" value="MRM3-like_sub_bind"/>
</dbReference>
<gene>
    <name evidence="5" type="ORF">METZ01_LOCUS367601</name>
</gene>
<dbReference type="InterPro" id="IPR029026">
    <property type="entry name" value="tRNA_m1G_MTases_N"/>
</dbReference>
<sequence>MLSQSHIKSLKSLHQKKYRQQKGEIILEGHRLIKQALLTEADLTMVWMTSNYAESPSGRQLKQKLTDNNIAMETSSEKSIQKVCDSQNSQGVIALMPLPKYEGIQNISRQSLYLDNIADPGNMGTLLRTATWFGIDSVFLSVDCVDPWNSKVLRSAMGAHFYLQNLLTIPHDKLFEKYMSVGYAILGADMHGESVKNIQMEIEKGWILILSSEAHGMRDSLRAYINHSISIPGFGGMESLNVAVAGGILLHGLTSSMRLLQTEKK</sequence>
<evidence type="ECO:0000259" key="4">
    <source>
        <dbReference type="SMART" id="SM00967"/>
    </source>
</evidence>
<evidence type="ECO:0000256" key="1">
    <source>
        <dbReference type="ARBA" id="ARBA00007228"/>
    </source>
</evidence>
<dbReference type="Pfam" id="PF22435">
    <property type="entry name" value="MRM3-like_sub_bind"/>
    <property type="match status" value="1"/>
</dbReference>
<dbReference type="SUPFAM" id="SSF75217">
    <property type="entry name" value="alpha/beta knot"/>
    <property type="match status" value="1"/>
</dbReference>
<dbReference type="GO" id="GO:0032259">
    <property type="term" value="P:methylation"/>
    <property type="evidence" value="ECO:0007669"/>
    <property type="project" value="UniProtKB-KW"/>
</dbReference>
<dbReference type="InterPro" id="IPR013123">
    <property type="entry name" value="SpoU_subst-bd"/>
</dbReference>
<dbReference type="GO" id="GO:0006396">
    <property type="term" value="P:RNA processing"/>
    <property type="evidence" value="ECO:0007669"/>
    <property type="project" value="InterPro"/>
</dbReference>
<accession>A0A382SZS3</accession>
<dbReference type="CDD" id="cd18095">
    <property type="entry name" value="SpoU-like_rRNA-MTase"/>
    <property type="match status" value="1"/>
</dbReference>
<dbReference type="PANTHER" id="PTHR43191">
    <property type="entry name" value="RRNA METHYLTRANSFERASE 3"/>
    <property type="match status" value="1"/>
</dbReference>
<proteinExistence type="inferred from homology"/>
<dbReference type="GO" id="GO:0003723">
    <property type="term" value="F:RNA binding"/>
    <property type="evidence" value="ECO:0007669"/>
    <property type="project" value="InterPro"/>
</dbReference>
<dbReference type="SUPFAM" id="SSF55315">
    <property type="entry name" value="L30e-like"/>
    <property type="match status" value="1"/>
</dbReference>
<keyword evidence="3" id="KW-0808">Transferase</keyword>
<reference evidence="5" key="1">
    <citation type="submission" date="2018-05" db="EMBL/GenBank/DDBJ databases">
        <authorList>
            <person name="Lanie J.A."/>
            <person name="Ng W.-L."/>
            <person name="Kazmierczak K.M."/>
            <person name="Andrzejewski T.M."/>
            <person name="Davidsen T.M."/>
            <person name="Wayne K.J."/>
            <person name="Tettelin H."/>
            <person name="Glass J.I."/>
            <person name="Rusch D."/>
            <person name="Podicherti R."/>
            <person name="Tsui H.-C.T."/>
            <person name="Winkler M.E."/>
        </authorList>
    </citation>
    <scope>NUCLEOTIDE SEQUENCE</scope>
</reference>
<dbReference type="Gene3D" id="3.30.1330.30">
    <property type="match status" value="1"/>
</dbReference>
<keyword evidence="2" id="KW-0489">Methyltransferase</keyword>
<organism evidence="5">
    <name type="scientific">marine metagenome</name>
    <dbReference type="NCBI Taxonomy" id="408172"/>
    <lineage>
        <taxon>unclassified sequences</taxon>
        <taxon>metagenomes</taxon>
        <taxon>ecological metagenomes</taxon>
    </lineage>
</organism>
<dbReference type="GO" id="GO:0005737">
    <property type="term" value="C:cytoplasm"/>
    <property type="evidence" value="ECO:0007669"/>
    <property type="project" value="UniProtKB-ARBA"/>
</dbReference>
<dbReference type="EMBL" id="UINC01132429">
    <property type="protein sequence ID" value="SVD14747.1"/>
    <property type="molecule type" value="Genomic_DNA"/>
</dbReference>
<evidence type="ECO:0000313" key="5">
    <source>
        <dbReference type="EMBL" id="SVD14747.1"/>
    </source>
</evidence>